<sequence>MVCPVFLCLLLLSASTTSDLSYTWTRDVVVAAEPSDFQIWTAIDISLARRRELRRRKEMYHSHVQKREEKVVCYTRFIWCFRDEGPFEYWDTLPESPEIIETTFNLYTRHNLLEGDSLHYDNNSSLNVSHFNASNPVKIIIHGFGGSAANAWVGQMVEAMLETADVNVIVVDWNKGAKLPNYMQAAANSRLVGKEIAELIRLINYERGTANEDYHLIGYSLGAHIAGFVGTEMKNLSRITGGQWHSLCHHRRAIEYFIASMEPGCSFTSVACDNYEEFVRGDCFLCSDNTSCGNMGYFTDESLPQIKMYLLTRADQPYCGIQYKVMIKHTEDQGITWGGLEITLMDDQELSETFDVTERYEEIQDGVETQSIVVAHPLLSNITKVIITYHKYVGWIYSGLDEWKINKVSVSGPFGNMFSYCSYATVLRDKQEIVLGLEPGECILPDT</sequence>
<evidence type="ECO:0000256" key="4">
    <source>
        <dbReference type="RuleBase" id="RU004262"/>
    </source>
</evidence>
<keyword evidence="7" id="KW-1185">Reference proteome</keyword>
<dbReference type="InterPro" id="IPR013818">
    <property type="entry name" value="Lipase"/>
</dbReference>
<protein>
    <submittedName>
        <fullName evidence="8">Lipase member H-like</fullName>
    </submittedName>
</protein>
<evidence type="ECO:0000256" key="5">
    <source>
        <dbReference type="SAM" id="SignalP"/>
    </source>
</evidence>
<evidence type="ECO:0000313" key="7">
    <source>
        <dbReference type="Proteomes" id="UP000694941"/>
    </source>
</evidence>
<evidence type="ECO:0000313" key="8">
    <source>
        <dbReference type="RefSeq" id="XP_013791660.2"/>
    </source>
</evidence>
<evidence type="ECO:0000256" key="3">
    <source>
        <dbReference type="ARBA" id="ARBA00022525"/>
    </source>
</evidence>
<name>A0ABM1BZL8_LIMPO</name>
<proteinExistence type="inferred from homology"/>
<dbReference type="PANTHER" id="PTHR11610">
    <property type="entry name" value="LIPASE"/>
    <property type="match status" value="1"/>
</dbReference>
<dbReference type="PANTHER" id="PTHR11610:SF186">
    <property type="entry name" value="FI22312P1"/>
    <property type="match status" value="1"/>
</dbReference>
<dbReference type="PRINTS" id="PR00821">
    <property type="entry name" value="TAGLIPASE"/>
</dbReference>
<keyword evidence="3" id="KW-0964">Secreted</keyword>
<accession>A0ABM1BZL8</accession>
<comment type="subcellular location">
    <subcellularLocation>
        <location evidence="1">Secreted</location>
    </subcellularLocation>
</comment>
<feature type="domain" description="Lipase" evidence="6">
    <location>
        <begin position="91"/>
        <end position="241"/>
    </location>
</feature>
<dbReference type="GeneID" id="106475527"/>
<evidence type="ECO:0000256" key="1">
    <source>
        <dbReference type="ARBA" id="ARBA00004613"/>
    </source>
</evidence>
<dbReference type="SUPFAM" id="SSF53474">
    <property type="entry name" value="alpha/beta-Hydrolases"/>
    <property type="match status" value="1"/>
</dbReference>
<organism evidence="7 8">
    <name type="scientific">Limulus polyphemus</name>
    <name type="common">Atlantic horseshoe crab</name>
    <dbReference type="NCBI Taxonomy" id="6850"/>
    <lineage>
        <taxon>Eukaryota</taxon>
        <taxon>Metazoa</taxon>
        <taxon>Ecdysozoa</taxon>
        <taxon>Arthropoda</taxon>
        <taxon>Chelicerata</taxon>
        <taxon>Merostomata</taxon>
        <taxon>Xiphosura</taxon>
        <taxon>Limulidae</taxon>
        <taxon>Limulus</taxon>
    </lineage>
</organism>
<evidence type="ECO:0000256" key="2">
    <source>
        <dbReference type="ARBA" id="ARBA00010701"/>
    </source>
</evidence>
<gene>
    <name evidence="8" type="primary">LOC106475527</name>
</gene>
<dbReference type="Proteomes" id="UP000694941">
    <property type="component" value="Unplaced"/>
</dbReference>
<dbReference type="RefSeq" id="XP_013791660.2">
    <property type="nucleotide sequence ID" value="XM_013936206.2"/>
</dbReference>
<dbReference type="InterPro" id="IPR029058">
    <property type="entry name" value="AB_hydrolase_fold"/>
</dbReference>
<dbReference type="Gene3D" id="3.40.50.1820">
    <property type="entry name" value="alpha/beta hydrolase"/>
    <property type="match status" value="2"/>
</dbReference>
<evidence type="ECO:0000259" key="6">
    <source>
        <dbReference type="Pfam" id="PF00151"/>
    </source>
</evidence>
<feature type="domain" description="Lipase" evidence="6">
    <location>
        <begin position="247"/>
        <end position="318"/>
    </location>
</feature>
<feature type="chain" id="PRO_5045782313" evidence="5">
    <location>
        <begin position="19"/>
        <end position="447"/>
    </location>
</feature>
<comment type="similarity">
    <text evidence="2 4">Belongs to the AB hydrolase superfamily. Lipase family.</text>
</comment>
<reference evidence="8" key="1">
    <citation type="submission" date="2025-08" db="UniProtKB">
        <authorList>
            <consortium name="RefSeq"/>
        </authorList>
    </citation>
    <scope>IDENTIFICATION</scope>
    <source>
        <tissue evidence="8">Muscle</tissue>
    </source>
</reference>
<dbReference type="Pfam" id="PF00151">
    <property type="entry name" value="Lipase"/>
    <property type="match status" value="2"/>
</dbReference>
<keyword evidence="5" id="KW-0732">Signal</keyword>
<feature type="signal peptide" evidence="5">
    <location>
        <begin position="1"/>
        <end position="18"/>
    </location>
</feature>
<dbReference type="InterPro" id="IPR000734">
    <property type="entry name" value="TAG_lipase"/>
</dbReference>